<dbReference type="InterPro" id="IPR011516">
    <property type="entry name" value="Shugoshin_N"/>
</dbReference>
<keyword evidence="4" id="KW-0132">Cell division</keyword>
<organism evidence="13 14">
    <name type="scientific">Sarocladium strictum</name>
    <name type="common">Black bundle disease fungus</name>
    <name type="synonym">Acremonium strictum</name>
    <dbReference type="NCBI Taxonomy" id="5046"/>
    <lineage>
        <taxon>Eukaryota</taxon>
        <taxon>Fungi</taxon>
        <taxon>Dikarya</taxon>
        <taxon>Ascomycota</taxon>
        <taxon>Pezizomycotina</taxon>
        <taxon>Sordariomycetes</taxon>
        <taxon>Hypocreomycetidae</taxon>
        <taxon>Hypocreales</taxon>
        <taxon>Sarocladiaceae</taxon>
        <taxon>Sarocladium</taxon>
    </lineage>
</organism>
<feature type="coiled-coil region" evidence="9">
    <location>
        <begin position="15"/>
        <end position="74"/>
    </location>
</feature>
<protein>
    <recommendedName>
        <fullName evidence="15">Shugoshin</fullName>
    </recommendedName>
</protein>
<keyword evidence="6 9" id="KW-0175">Coiled coil</keyword>
<comment type="subcellular location">
    <subcellularLocation>
        <location evidence="1">Chromosome</location>
        <location evidence="1">Centromere</location>
    </subcellularLocation>
</comment>
<evidence type="ECO:0000256" key="4">
    <source>
        <dbReference type="ARBA" id="ARBA00022618"/>
    </source>
</evidence>
<comment type="similarity">
    <text evidence="2">Belongs to the shugoshin family.</text>
</comment>
<feature type="compositionally biased region" description="Basic and acidic residues" evidence="10">
    <location>
        <begin position="223"/>
        <end position="240"/>
    </location>
</feature>
<accession>A0AA39GFF2</accession>
<feature type="region of interest" description="Disordered" evidence="10">
    <location>
        <begin position="419"/>
        <end position="516"/>
    </location>
</feature>
<dbReference type="Pfam" id="PF07557">
    <property type="entry name" value="Shugoshin_C"/>
    <property type="match status" value="1"/>
</dbReference>
<feature type="compositionally biased region" description="Basic and acidic residues" evidence="10">
    <location>
        <begin position="350"/>
        <end position="386"/>
    </location>
</feature>
<evidence type="ECO:0000256" key="6">
    <source>
        <dbReference type="ARBA" id="ARBA00023054"/>
    </source>
</evidence>
<dbReference type="AlphaFoldDB" id="A0AA39GFF2"/>
<feature type="domain" description="Shugoshin N-terminal coiled-coil" evidence="12">
    <location>
        <begin position="18"/>
        <end position="62"/>
    </location>
</feature>
<evidence type="ECO:0000313" key="14">
    <source>
        <dbReference type="Proteomes" id="UP001175261"/>
    </source>
</evidence>
<feature type="compositionally biased region" description="Polar residues" evidence="10">
    <location>
        <begin position="533"/>
        <end position="568"/>
    </location>
</feature>
<dbReference type="GO" id="GO:0045132">
    <property type="term" value="P:meiotic chromosome segregation"/>
    <property type="evidence" value="ECO:0007669"/>
    <property type="project" value="InterPro"/>
</dbReference>
<feature type="compositionally biased region" description="Basic and acidic residues" evidence="10">
    <location>
        <begin position="311"/>
        <end position="330"/>
    </location>
</feature>
<dbReference type="GO" id="GO:0000779">
    <property type="term" value="C:condensed chromosome, centromeric region"/>
    <property type="evidence" value="ECO:0007669"/>
    <property type="project" value="UniProtKB-ARBA"/>
</dbReference>
<evidence type="ECO:0000259" key="12">
    <source>
        <dbReference type="Pfam" id="PF07558"/>
    </source>
</evidence>
<feature type="compositionally biased region" description="Basic residues" evidence="10">
    <location>
        <begin position="602"/>
        <end position="611"/>
    </location>
</feature>
<comment type="caution">
    <text evidence="13">The sequence shown here is derived from an EMBL/GenBank/DDBJ whole genome shotgun (WGS) entry which is preliminary data.</text>
</comment>
<keyword evidence="7" id="KW-0131">Cell cycle</keyword>
<dbReference type="Proteomes" id="UP001175261">
    <property type="component" value="Unassembled WGS sequence"/>
</dbReference>
<proteinExistence type="inferred from homology"/>
<feature type="region of interest" description="Disordered" evidence="10">
    <location>
        <begin position="172"/>
        <end position="395"/>
    </location>
</feature>
<evidence type="ECO:0000256" key="8">
    <source>
        <dbReference type="ARBA" id="ARBA00023328"/>
    </source>
</evidence>
<evidence type="ECO:0000259" key="11">
    <source>
        <dbReference type="Pfam" id="PF07557"/>
    </source>
</evidence>
<keyword evidence="3" id="KW-0158">Chromosome</keyword>
<evidence type="ECO:0000256" key="9">
    <source>
        <dbReference type="SAM" id="Coils"/>
    </source>
</evidence>
<keyword evidence="8" id="KW-0137">Centromere</keyword>
<reference evidence="13" key="1">
    <citation type="submission" date="2022-10" db="EMBL/GenBank/DDBJ databases">
        <title>Determination and structural analysis of whole genome sequence of Sarocladium strictum F4-1.</title>
        <authorList>
            <person name="Hu L."/>
            <person name="Jiang Y."/>
        </authorList>
    </citation>
    <scope>NUCLEOTIDE SEQUENCE</scope>
    <source>
        <strain evidence="13">F4-1</strain>
    </source>
</reference>
<dbReference type="Pfam" id="PF07558">
    <property type="entry name" value="Shugoshin_N"/>
    <property type="match status" value="1"/>
</dbReference>
<sequence>MARLNTDPPVSTDSLETLRRKLLRQNRDLAKSNNIRALRIRELENECSLMLSENLELRGRILELETQVEDNEARRIADHALSIKEKLEAQLTEWGTMLAGLGLEPPPKRHSPRARKSIIKQRMSFHSNRPSPSQRRLRDIAREVEELGHISENKSYPRKSMNPEQILALRSEADEVSSPELGPRPVSKFIDQDPVKIDSPTRTPEPSPPRSKMQPPIMLQSLRVDKPKEKIASPEKKEAANAKSAEPESPVPRIPQDLRPVATPVVQPIKTGSKRKFAARDENDVPQIQITSKENRSARILPEKASVLGKAEGKTLKELTTIRKEARDRATVGANPRKPLSAKSTNDDVSSPKKVKDVTKDEIAAAKADAKPKTETKPKATHDRPKARPKPAPVKIGAVLAAESVMEKPCVTELAAPVAEPALLLPTSPEPATSSEEPRGDTPPPAHISSSGETSRPSRRNRTAVSYAEPNLRDKMRRPSKQLFDAVAGEAYTRRTSQSQLKRESDVGDLSTASMSSRAQAFEADLGLGSPLASRSKSIAQERQARQLSTEGSISKNTTDGPSKSSEPATKDESSSFDSDVYDFNDSSPQVDKSSAPELAKPSRRQSKASRRHSEAVDTDEAYIPKERTSSRRRSMMV</sequence>
<evidence type="ECO:0000256" key="2">
    <source>
        <dbReference type="ARBA" id="ARBA00010845"/>
    </source>
</evidence>
<evidence type="ECO:0000256" key="5">
    <source>
        <dbReference type="ARBA" id="ARBA00022829"/>
    </source>
</evidence>
<feature type="region of interest" description="Disordered" evidence="10">
    <location>
        <begin position="529"/>
        <end position="638"/>
    </location>
</feature>
<dbReference type="InterPro" id="IPR011515">
    <property type="entry name" value="Shugoshin_C"/>
</dbReference>
<evidence type="ECO:0000256" key="7">
    <source>
        <dbReference type="ARBA" id="ARBA00023306"/>
    </source>
</evidence>
<evidence type="ECO:0008006" key="15">
    <source>
        <dbReference type="Google" id="ProtNLM"/>
    </source>
</evidence>
<feature type="domain" description="Shugoshin C-terminal" evidence="11">
    <location>
        <begin position="455"/>
        <end position="478"/>
    </location>
</feature>
<name>A0AA39GFF2_SARSR</name>
<dbReference type="EMBL" id="JAPDFR010000005">
    <property type="protein sequence ID" value="KAK0386350.1"/>
    <property type="molecule type" value="Genomic_DNA"/>
</dbReference>
<dbReference type="GO" id="GO:0005634">
    <property type="term" value="C:nucleus"/>
    <property type="evidence" value="ECO:0007669"/>
    <property type="project" value="InterPro"/>
</dbReference>
<evidence type="ECO:0000313" key="13">
    <source>
        <dbReference type="EMBL" id="KAK0386350.1"/>
    </source>
</evidence>
<evidence type="ECO:0000256" key="1">
    <source>
        <dbReference type="ARBA" id="ARBA00004584"/>
    </source>
</evidence>
<keyword evidence="14" id="KW-1185">Reference proteome</keyword>
<keyword evidence="5" id="KW-0159">Chromosome partition</keyword>
<dbReference type="GO" id="GO:0051301">
    <property type="term" value="P:cell division"/>
    <property type="evidence" value="ECO:0007669"/>
    <property type="project" value="UniProtKB-KW"/>
</dbReference>
<evidence type="ECO:0000256" key="3">
    <source>
        <dbReference type="ARBA" id="ARBA00022454"/>
    </source>
</evidence>
<evidence type="ECO:0000256" key="10">
    <source>
        <dbReference type="SAM" id="MobiDB-lite"/>
    </source>
</evidence>
<gene>
    <name evidence="13" type="ORF">NLU13_6187</name>
</gene>